<gene>
    <name evidence="2" type="ORF">LCGC14_2359440</name>
</gene>
<dbReference type="GO" id="GO:0043565">
    <property type="term" value="F:sequence-specific DNA binding"/>
    <property type="evidence" value="ECO:0007669"/>
    <property type="project" value="InterPro"/>
</dbReference>
<sequence>MRYLASEKLEIIRLVEKSHLSARLTLAKLGIPRTTFYRWYDRYRQRGEAGLEDQTPKPKHVWNRIPDEVRRKVVELALKETELSPRELAVTFTDKESYFVSEASTYRILKAHDLITSPAFIVIKAASEFKDKTTAINQLWQTDFTYLKIIGWGWFYLSTILDDYSRYIISWKLCTNMRAEDVTDTLDLALQASGCDQVHVVHKPRLLSDNGSSYVSGDLAAWLQSKDIKHSRGAPYHPQTQGKIERWRECHELCVSGLAHAGFRYSHALKRSS</sequence>
<dbReference type="PROSITE" id="PS50994">
    <property type="entry name" value="INTEGRASE"/>
    <property type="match status" value="1"/>
</dbReference>
<dbReference type="AlphaFoldDB" id="A0A0F9C796"/>
<feature type="non-terminal residue" evidence="2">
    <location>
        <position position="273"/>
    </location>
</feature>
<reference evidence="2" key="1">
    <citation type="journal article" date="2015" name="Nature">
        <title>Complex archaea that bridge the gap between prokaryotes and eukaryotes.</title>
        <authorList>
            <person name="Spang A."/>
            <person name="Saw J.H."/>
            <person name="Jorgensen S.L."/>
            <person name="Zaremba-Niedzwiedzka K."/>
            <person name="Martijn J."/>
            <person name="Lind A.E."/>
            <person name="van Eijk R."/>
            <person name="Schleper C."/>
            <person name="Guy L."/>
            <person name="Ettema T.J."/>
        </authorList>
    </citation>
    <scope>NUCLEOTIDE SEQUENCE</scope>
</reference>
<dbReference type="Pfam" id="PF13565">
    <property type="entry name" value="HTH_32"/>
    <property type="match status" value="1"/>
</dbReference>
<dbReference type="InterPro" id="IPR001584">
    <property type="entry name" value="Integrase_cat-core"/>
</dbReference>
<protein>
    <recommendedName>
        <fullName evidence="1">Integrase catalytic domain-containing protein</fullName>
    </recommendedName>
</protein>
<evidence type="ECO:0000259" key="1">
    <source>
        <dbReference type="PROSITE" id="PS50994"/>
    </source>
</evidence>
<organism evidence="2">
    <name type="scientific">marine sediment metagenome</name>
    <dbReference type="NCBI Taxonomy" id="412755"/>
    <lineage>
        <taxon>unclassified sequences</taxon>
        <taxon>metagenomes</taxon>
        <taxon>ecological metagenomes</taxon>
    </lineage>
</organism>
<feature type="domain" description="Integrase catalytic" evidence="1">
    <location>
        <begin position="131"/>
        <end position="246"/>
    </location>
</feature>
<dbReference type="SUPFAM" id="SSF48295">
    <property type="entry name" value="TrpR-like"/>
    <property type="match status" value="1"/>
</dbReference>
<name>A0A0F9C796_9ZZZZ</name>
<dbReference type="Gene3D" id="3.30.420.10">
    <property type="entry name" value="Ribonuclease H-like superfamily/Ribonuclease H"/>
    <property type="match status" value="1"/>
</dbReference>
<dbReference type="Pfam" id="PF00665">
    <property type="entry name" value="rve"/>
    <property type="match status" value="1"/>
</dbReference>
<dbReference type="PANTHER" id="PTHR46889">
    <property type="entry name" value="TRANSPOSASE INSF FOR INSERTION SEQUENCE IS3B-RELATED"/>
    <property type="match status" value="1"/>
</dbReference>
<dbReference type="InterPro" id="IPR036397">
    <property type="entry name" value="RNaseH_sf"/>
</dbReference>
<dbReference type="EMBL" id="LAZR01034526">
    <property type="protein sequence ID" value="KKL45064.1"/>
    <property type="molecule type" value="Genomic_DNA"/>
</dbReference>
<proteinExistence type="predicted"/>
<dbReference type="Gene3D" id="1.10.10.10">
    <property type="entry name" value="Winged helix-like DNA-binding domain superfamily/Winged helix DNA-binding domain"/>
    <property type="match status" value="1"/>
</dbReference>
<dbReference type="InterPro" id="IPR036388">
    <property type="entry name" value="WH-like_DNA-bd_sf"/>
</dbReference>
<accession>A0A0F9C796</accession>
<dbReference type="InterPro" id="IPR010921">
    <property type="entry name" value="Trp_repressor/repl_initiator"/>
</dbReference>
<dbReference type="InterPro" id="IPR050900">
    <property type="entry name" value="Transposase_IS3/IS150/IS904"/>
</dbReference>
<dbReference type="GO" id="GO:0015074">
    <property type="term" value="P:DNA integration"/>
    <property type="evidence" value="ECO:0007669"/>
    <property type="project" value="InterPro"/>
</dbReference>
<evidence type="ECO:0000313" key="2">
    <source>
        <dbReference type="EMBL" id="KKL45064.1"/>
    </source>
</evidence>
<dbReference type="InterPro" id="IPR012337">
    <property type="entry name" value="RNaseH-like_sf"/>
</dbReference>
<dbReference type="SUPFAM" id="SSF53098">
    <property type="entry name" value="Ribonuclease H-like"/>
    <property type="match status" value="1"/>
</dbReference>
<dbReference type="PANTHER" id="PTHR46889:SF5">
    <property type="entry name" value="INTEGRASE PROTEIN"/>
    <property type="match status" value="1"/>
</dbReference>
<comment type="caution">
    <text evidence="2">The sequence shown here is derived from an EMBL/GenBank/DDBJ whole genome shotgun (WGS) entry which is preliminary data.</text>
</comment>